<comment type="subcellular location">
    <subcellularLocation>
        <location evidence="1">Membrane</location>
        <topology evidence="1">Multi-pass membrane protein</topology>
    </subcellularLocation>
</comment>
<dbReference type="RefSeq" id="WP_147626297.1">
    <property type="nucleotide sequence ID" value="NZ_CP042807.1"/>
</dbReference>
<feature type="transmembrane region" description="Helical" evidence="13">
    <location>
        <begin position="85"/>
        <end position="110"/>
    </location>
</feature>
<evidence type="ECO:0000256" key="1">
    <source>
        <dbReference type="ARBA" id="ARBA00004141"/>
    </source>
</evidence>
<dbReference type="GO" id="GO:0016020">
    <property type="term" value="C:membrane"/>
    <property type="evidence" value="ECO:0007669"/>
    <property type="project" value="UniProtKB-SubCell"/>
</dbReference>
<keyword evidence="7" id="KW-0630">Potassium</keyword>
<dbReference type="EMBL" id="CP042807">
    <property type="protein sequence ID" value="QEE23576.1"/>
    <property type="molecule type" value="Genomic_DNA"/>
</dbReference>
<dbReference type="Pfam" id="PF06736">
    <property type="entry name" value="TMEM175"/>
    <property type="match status" value="1"/>
</dbReference>
<gene>
    <name evidence="14" type="ORF">CS053_02905</name>
</gene>
<keyword evidence="6" id="KW-0631">Potassium channel</keyword>
<evidence type="ECO:0000256" key="8">
    <source>
        <dbReference type="ARBA" id="ARBA00022989"/>
    </source>
</evidence>
<evidence type="ECO:0000256" key="6">
    <source>
        <dbReference type="ARBA" id="ARBA00022826"/>
    </source>
</evidence>
<dbReference type="KEGG" id="rgl:CS053_02905"/>
<keyword evidence="3" id="KW-0813">Transport</keyword>
<dbReference type="GO" id="GO:0005267">
    <property type="term" value="F:potassium channel activity"/>
    <property type="evidence" value="ECO:0007669"/>
    <property type="project" value="UniProtKB-KW"/>
</dbReference>
<evidence type="ECO:0000256" key="7">
    <source>
        <dbReference type="ARBA" id="ARBA00022958"/>
    </source>
</evidence>
<accession>A0A5B9E017</accession>
<feature type="transmembrane region" description="Helical" evidence="13">
    <location>
        <begin position="171"/>
        <end position="191"/>
    </location>
</feature>
<evidence type="ECO:0000256" key="12">
    <source>
        <dbReference type="ARBA" id="ARBA00034430"/>
    </source>
</evidence>
<evidence type="ECO:0000313" key="15">
    <source>
        <dbReference type="Proteomes" id="UP000321807"/>
    </source>
</evidence>
<comment type="catalytic activity">
    <reaction evidence="12">
        <text>K(+)(in) = K(+)(out)</text>
        <dbReference type="Rhea" id="RHEA:29463"/>
        <dbReference type="ChEBI" id="CHEBI:29103"/>
    </reaction>
</comment>
<dbReference type="AlphaFoldDB" id="A0A5B9E017"/>
<dbReference type="Proteomes" id="UP000321807">
    <property type="component" value="Chromosome"/>
</dbReference>
<organism evidence="14 15">
    <name type="scientific">Rhodanobacter glycinis</name>
    <dbReference type="NCBI Taxonomy" id="582702"/>
    <lineage>
        <taxon>Bacteria</taxon>
        <taxon>Pseudomonadati</taxon>
        <taxon>Pseudomonadota</taxon>
        <taxon>Gammaproteobacteria</taxon>
        <taxon>Lysobacterales</taxon>
        <taxon>Rhodanobacteraceae</taxon>
        <taxon>Rhodanobacter</taxon>
    </lineage>
</organism>
<keyword evidence="8 13" id="KW-1133">Transmembrane helix</keyword>
<feature type="transmembrane region" description="Helical" evidence="13">
    <location>
        <begin position="197"/>
        <end position="217"/>
    </location>
</feature>
<keyword evidence="5 13" id="KW-0812">Transmembrane</keyword>
<feature type="transmembrane region" description="Helical" evidence="13">
    <location>
        <begin position="12"/>
        <end position="32"/>
    </location>
</feature>
<dbReference type="InterPro" id="IPR010617">
    <property type="entry name" value="TMEM175-like"/>
</dbReference>
<evidence type="ECO:0000256" key="11">
    <source>
        <dbReference type="ARBA" id="ARBA00023303"/>
    </source>
</evidence>
<evidence type="ECO:0000256" key="3">
    <source>
        <dbReference type="ARBA" id="ARBA00022448"/>
    </source>
</evidence>
<evidence type="ECO:0000256" key="9">
    <source>
        <dbReference type="ARBA" id="ARBA00023065"/>
    </source>
</evidence>
<evidence type="ECO:0000256" key="10">
    <source>
        <dbReference type="ARBA" id="ARBA00023136"/>
    </source>
</evidence>
<proteinExistence type="inferred from homology"/>
<sequence>MSLVEHREGIEAGRLDMFVDGAFAFTLTLLVIGRDSIPASAAELLHMLGGIPAFAASFSMIAFFWHGHVRWRQHCLRADGRGLFLSLLLVFFALIFVYPLHMMFAGLFNAFSMGALPSEFVLDTSAKMRVLYVCYGLVFTCMAGTLALLFRHAARCERREGLSPLVAQREQLTWMVPTVLGLLSALLALALPLTVPSLWWSLPGWLYVLMFLIGPLTRRFQRKHGMS</sequence>
<evidence type="ECO:0000256" key="4">
    <source>
        <dbReference type="ARBA" id="ARBA00022538"/>
    </source>
</evidence>
<keyword evidence="4" id="KW-0633">Potassium transport</keyword>
<keyword evidence="9" id="KW-0406">Ion transport</keyword>
<evidence type="ECO:0000256" key="5">
    <source>
        <dbReference type="ARBA" id="ARBA00022692"/>
    </source>
</evidence>
<evidence type="ECO:0000313" key="14">
    <source>
        <dbReference type="EMBL" id="QEE23576.1"/>
    </source>
</evidence>
<reference evidence="14 15" key="1">
    <citation type="submission" date="2019-08" db="EMBL/GenBank/DDBJ databases">
        <title>Complete genome sequence of Rhodanobacter glycinis strain T01E-68 isolated from tomato root.</title>
        <authorList>
            <person name="Weon H.-Y."/>
            <person name="Lee S.A."/>
        </authorList>
    </citation>
    <scope>NUCLEOTIDE SEQUENCE [LARGE SCALE GENOMIC DNA]</scope>
    <source>
        <strain evidence="14 15">T01E-68</strain>
    </source>
</reference>
<comment type="similarity">
    <text evidence="2">Belongs to the TMEM175 family.</text>
</comment>
<name>A0A5B9E017_9GAMM</name>
<evidence type="ECO:0000256" key="2">
    <source>
        <dbReference type="ARBA" id="ARBA00006920"/>
    </source>
</evidence>
<protein>
    <submittedName>
        <fullName evidence="14">DUF1211 domain-containing protein</fullName>
    </submittedName>
</protein>
<dbReference type="GO" id="GO:0015252">
    <property type="term" value="F:proton channel activity"/>
    <property type="evidence" value="ECO:0007669"/>
    <property type="project" value="InterPro"/>
</dbReference>
<keyword evidence="11" id="KW-0407">Ion channel</keyword>
<feature type="transmembrane region" description="Helical" evidence="13">
    <location>
        <begin position="130"/>
        <end position="150"/>
    </location>
</feature>
<keyword evidence="10 13" id="KW-0472">Membrane</keyword>
<evidence type="ECO:0000256" key="13">
    <source>
        <dbReference type="SAM" id="Phobius"/>
    </source>
</evidence>
<feature type="transmembrane region" description="Helical" evidence="13">
    <location>
        <begin position="44"/>
        <end position="65"/>
    </location>
</feature>